<evidence type="ECO:0000256" key="1">
    <source>
        <dbReference type="SAM" id="MobiDB-lite"/>
    </source>
</evidence>
<evidence type="ECO:0000313" key="2">
    <source>
        <dbReference type="EMBL" id="KAF0512018.1"/>
    </source>
</evidence>
<accession>A0A8H4AM16</accession>
<sequence length="80" mass="8311">MKLPKAITPNLFDANSTDSNQTSTQSKTQLLQLPSQIPSGASTPNQNGVSTSNISGTLAPDSTIQPIAADLQLVANNCDK</sequence>
<dbReference type="EMBL" id="WTPW01000430">
    <property type="protein sequence ID" value="KAF0512018.1"/>
    <property type="molecule type" value="Genomic_DNA"/>
</dbReference>
<name>A0A8H4AM16_GIGMA</name>
<gene>
    <name evidence="2" type="ORF">F8M41_018077</name>
</gene>
<feature type="region of interest" description="Disordered" evidence="1">
    <location>
        <begin position="1"/>
        <end position="60"/>
    </location>
</feature>
<keyword evidence="3" id="KW-1185">Reference proteome</keyword>
<reference evidence="2 3" key="1">
    <citation type="journal article" date="2019" name="Environ. Microbiol.">
        <title>At the nexus of three kingdoms: the genome of the mycorrhizal fungus Gigaspora margarita provides insights into plant, endobacterial and fungal interactions.</title>
        <authorList>
            <person name="Venice F."/>
            <person name="Ghignone S."/>
            <person name="Salvioli di Fossalunga A."/>
            <person name="Amselem J."/>
            <person name="Novero M."/>
            <person name="Xianan X."/>
            <person name="Sedzielewska Toro K."/>
            <person name="Morin E."/>
            <person name="Lipzen A."/>
            <person name="Grigoriev I.V."/>
            <person name="Henrissat B."/>
            <person name="Martin F.M."/>
            <person name="Bonfante P."/>
        </authorList>
    </citation>
    <scope>NUCLEOTIDE SEQUENCE [LARGE SCALE GENOMIC DNA]</scope>
    <source>
        <strain evidence="2 3">BEG34</strain>
    </source>
</reference>
<feature type="compositionally biased region" description="Low complexity" evidence="1">
    <location>
        <begin position="16"/>
        <end position="36"/>
    </location>
</feature>
<dbReference type="Proteomes" id="UP000439903">
    <property type="component" value="Unassembled WGS sequence"/>
</dbReference>
<feature type="compositionally biased region" description="Polar residues" evidence="1">
    <location>
        <begin position="37"/>
        <end position="60"/>
    </location>
</feature>
<comment type="caution">
    <text evidence="2">The sequence shown here is derived from an EMBL/GenBank/DDBJ whole genome shotgun (WGS) entry which is preliminary data.</text>
</comment>
<dbReference type="AlphaFoldDB" id="A0A8H4AM16"/>
<organism evidence="2 3">
    <name type="scientific">Gigaspora margarita</name>
    <dbReference type="NCBI Taxonomy" id="4874"/>
    <lineage>
        <taxon>Eukaryota</taxon>
        <taxon>Fungi</taxon>
        <taxon>Fungi incertae sedis</taxon>
        <taxon>Mucoromycota</taxon>
        <taxon>Glomeromycotina</taxon>
        <taxon>Glomeromycetes</taxon>
        <taxon>Diversisporales</taxon>
        <taxon>Gigasporaceae</taxon>
        <taxon>Gigaspora</taxon>
    </lineage>
</organism>
<proteinExistence type="predicted"/>
<protein>
    <submittedName>
        <fullName evidence="2">Uncharacterized protein</fullName>
    </submittedName>
</protein>
<evidence type="ECO:0000313" key="3">
    <source>
        <dbReference type="Proteomes" id="UP000439903"/>
    </source>
</evidence>